<reference evidence="1" key="1">
    <citation type="journal article" date="2023" name="Science">
        <title>Genome structures resolve the early diversification of teleost fishes.</title>
        <authorList>
            <person name="Parey E."/>
            <person name="Louis A."/>
            <person name="Montfort J."/>
            <person name="Bouchez O."/>
            <person name="Roques C."/>
            <person name="Iampietro C."/>
            <person name="Lluch J."/>
            <person name="Castinel A."/>
            <person name="Donnadieu C."/>
            <person name="Desvignes T."/>
            <person name="Floi Bucao C."/>
            <person name="Jouanno E."/>
            <person name="Wen M."/>
            <person name="Mejri S."/>
            <person name="Dirks R."/>
            <person name="Jansen H."/>
            <person name="Henkel C."/>
            <person name="Chen W.J."/>
            <person name="Zahm M."/>
            <person name="Cabau C."/>
            <person name="Klopp C."/>
            <person name="Thompson A.W."/>
            <person name="Robinson-Rechavi M."/>
            <person name="Braasch I."/>
            <person name="Lecointre G."/>
            <person name="Bobe J."/>
            <person name="Postlethwait J.H."/>
            <person name="Berthelot C."/>
            <person name="Roest Crollius H."/>
            <person name="Guiguen Y."/>
        </authorList>
    </citation>
    <scope>NUCLEOTIDE SEQUENCE</scope>
    <source>
        <strain evidence="1">WJC10195</strain>
    </source>
</reference>
<dbReference type="EMBL" id="JAINUF010000003">
    <property type="protein sequence ID" value="KAJ8371344.1"/>
    <property type="molecule type" value="Genomic_DNA"/>
</dbReference>
<comment type="caution">
    <text evidence="1">The sequence shown here is derived from an EMBL/GenBank/DDBJ whole genome shotgun (WGS) entry which is preliminary data.</text>
</comment>
<protein>
    <submittedName>
        <fullName evidence="1">Uncharacterized protein</fullName>
    </submittedName>
</protein>
<name>A0A9Q1J8B5_SYNKA</name>
<proteinExistence type="predicted"/>
<accession>A0A9Q1J8B5</accession>
<dbReference type="AlphaFoldDB" id="A0A9Q1J8B5"/>
<evidence type="ECO:0000313" key="1">
    <source>
        <dbReference type="EMBL" id="KAJ8371344.1"/>
    </source>
</evidence>
<organism evidence="1 2">
    <name type="scientific">Synaphobranchus kaupii</name>
    <name type="common">Kaup's arrowtooth eel</name>
    <dbReference type="NCBI Taxonomy" id="118154"/>
    <lineage>
        <taxon>Eukaryota</taxon>
        <taxon>Metazoa</taxon>
        <taxon>Chordata</taxon>
        <taxon>Craniata</taxon>
        <taxon>Vertebrata</taxon>
        <taxon>Euteleostomi</taxon>
        <taxon>Actinopterygii</taxon>
        <taxon>Neopterygii</taxon>
        <taxon>Teleostei</taxon>
        <taxon>Anguilliformes</taxon>
        <taxon>Synaphobranchidae</taxon>
        <taxon>Synaphobranchus</taxon>
    </lineage>
</organism>
<evidence type="ECO:0000313" key="2">
    <source>
        <dbReference type="Proteomes" id="UP001152622"/>
    </source>
</evidence>
<gene>
    <name evidence="1" type="ORF">SKAU_G00113720</name>
</gene>
<dbReference type="Proteomes" id="UP001152622">
    <property type="component" value="Chromosome 3"/>
</dbReference>
<dbReference type="OrthoDB" id="10054715at2759"/>
<sequence>MLRMEVQMVETERVRLSLLEEKLTDALTLLLQLRAKDISRRVLGTMFVDTLDVCSKAGHGPAHALQVVDALCQRLLTCELLGEGAGSQTAGGTQRGAANPLLISC</sequence>
<keyword evidence="2" id="KW-1185">Reference proteome</keyword>
<dbReference type="InterPro" id="IPR031601">
    <property type="entry name" value="CCD48"/>
</dbReference>
<dbReference type="Pfam" id="PF15799">
    <property type="entry name" value="CCD48"/>
    <property type="match status" value="1"/>
</dbReference>